<gene>
    <name evidence="2" type="ORF">DAEQUDRAFT_814089</name>
</gene>
<proteinExistence type="predicted"/>
<organism evidence="2 3">
    <name type="scientific">Daedalea quercina L-15889</name>
    <dbReference type="NCBI Taxonomy" id="1314783"/>
    <lineage>
        <taxon>Eukaryota</taxon>
        <taxon>Fungi</taxon>
        <taxon>Dikarya</taxon>
        <taxon>Basidiomycota</taxon>
        <taxon>Agaricomycotina</taxon>
        <taxon>Agaricomycetes</taxon>
        <taxon>Polyporales</taxon>
        <taxon>Fomitopsis</taxon>
    </lineage>
</organism>
<dbReference type="Proteomes" id="UP000076727">
    <property type="component" value="Unassembled WGS sequence"/>
</dbReference>
<feature type="region of interest" description="Disordered" evidence="1">
    <location>
        <begin position="16"/>
        <end position="45"/>
    </location>
</feature>
<keyword evidence="3" id="KW-1185">Reference proteome</keyword>
<evidence type="ECO:0000313" key="3">
    <source>
        <dbReference type="Proteomes" id="UP000076727"/>
    </source>
</evidence>
<dbReference type="AlphaFoldDB" id="A0A165MHD1"/>
<dbReference type="EMBL" id="KV429101">
    <property type="protein sequence ID" value="KZT65685.1"/>
    <property type="molecule type" value="Genomic_DNA"/>
</dbReference>
<feature type="compositionally biased region" description="Basic and acidic residues" evidence="1">
    <location>
        <begin position="20"/>
        <end position="29"/>
    </location>
</feature>
<reference evidence="2 3" key="1">
    <citation type="journal article" date="2016" name="Mol. Biol. Evol.">
        <title>Comparative Genomics of Early-Diverging Mushroom-Forming Fungi Provides Insights into the Origins of Lignocellulose Decay Capabilities.</title>
        <authorList>
            <person name="Nagy L.G."/>
            <person name="Riley R."/>
            <person name="Tritt A."/>
            <person name="Adam C."/>
            <person name="Daum C."/>
            <person name="Floudas D."/>
            <person name="Sun H."/>
            <person name="Yadav J.S."/>
            <person name="Pangilinan J."/>
            <person name="Larsson K.H."/>
            <person name="Matsuura K."/>
            <person name="Barry K."/>
            <person name="Labutti K."/>
            <person name="Kuo R."/>
            <person name="Ohm R.A."/>
            <person name="Bhattacharya S.S."/>
            <person name="Shirouzu T."/>
            <person name="Yoshinaga Y."/>
            <person name="Martin F.M."/>
            <person name="Grigoriev I.V."/>
            <person name="Hibbett D.S."/>
        </authorList>
    </citation>
    <scope>NUCLEOTIDE SEQUENCE [LARGE SCALE GENOMIC DNA]</scope>
    <source>
        <strain evidence="2 3">L-15889</strain>
    </source>
</reference>
<evidence type="ECO:0000313" key="2">
    <source>
        <dbReference type="EMBL" id="KZT65685.1"/>
    </source>
</evidence>
<evidence type="ECO:0000256" key="1">
    <source>
        <dbReference type="SAM" id="MobiDB-lite"/>
    </source>
</evidence>
<name>A0A165MHD1_9APHY</name>
<accession>A0A165MHD1</accession>
<protein>
    <submittedName>
        <fullName evidence="2">Uncharacterized protein</fullName>
    </submittedName>
</protein>
<sequence length="142" mass="16283">MPPQRTLVQVMQNLNLEPASEDRESEKAVPPHARQSSGRSKTYRWPKLPEGWHEQDRHFVLGWNLKHPRLQEFVGFTTPENLVILPYSLRAADYLEAASGWPHIHVCSVLPQDVNPPEPWSDPNGPRETIIAIAFTGSRRLY</sequence>